<dbReference type="EMBL" id="DVNI01000056">
    <property type="protein sequence ID" value="HIU64163.1"/>
    <property type="molecule type" value="Genomic_DNA"/>
</dbReference>
<dbReference type="SUPFAM" id="SSF63380">
    <property type="entry name" value="Riboflavin synthase domain-like"/>
    <property type="match status" value="1"/>
</dbReference>
<comment type="cofactor">
    <cofactor evidence="11">
        <name>[2Fe-2S] cluster</name>
        <dbReference type="ChEBI" id="CHEBI:190135"/>
    </cofactor>
    <text evidence="11">Binds 1 [2Fe-2S] cluster per subunit.</text>
</comment>
<proteinExistence type="inferred from homology"/>
<evidence type="ECO:0000256" key="3">
    <source>
        <dbReference type="ARBA" id="ARBA00022630"/>
    </source>
</evidence>
<keyword evidence="5 11" id="KW-0479">Metal-binding</keyword>
<dbReference type="GO" id="GO:0044205">
    <property type="term" value="P:'de novo' UMP biosynthetic process"/>
    <property type="evidence" value="ECO:0007669"/>
    <property type="project" value="UniProtKB-UniRule"/>
</dbReference>
<protein>
    <recommendedName>
        <fullName evidence="11">Dihydroorotate dehydrogenase B (NAD(+)), electron transfer subunit</fullName>
    </recommendedName>
    <alternativeName>
        <fullName evidence="11">Dihydroorotate oxidase B, electron transfer subunit</fullName>
    </alternativeName>
</protein>
<feature type="binding site" evidence="11 13">
    <location>
        <position position="226"/>
    </location>
    <ligand>
        <name>[2Fe-2S] cluster</name>
        <dbReference type="ChEBI" id="CHEBI:190135"/>
    </ligand>
</feature>
<dbReference type="GO" id="GO:0046872">
    <property type="term" value="F:metal ion binding"/>
    <property type="evidence" value="ECO:0007669"/>
    <property type="project" value="UniProtKB-KW"/>
</dbReference>
<feature type="binding site" evidence="11 13">
    <location>
        <position position="229"/>
    </location>
    <ligand>
        <name>[2Fe-2S] cluster</name>
        <dbReference type="ChEBI" id="CHEBI:190135"/>
    </ligand>
</feature>
<keyword evidence="6 11" id="KW-0274">FAD</keyword>
<dbReference type="InterPro" id="IPR050353">
    <property type="entry name" value="PyrK_electron_transfer"/>
</dbReference>
<feature type="binding site" evidence="11 13">
    <location>
        <position position="241"/>
    </location>
    <ligand>
        <name>[2Fe-2S] cluster</name>
        <dbReference type="ChEBI" id="CHEBI:190135"/>
    </ligand>
</feature>
<dbReference type="GO" id="GO:0051537">
    <property type="term" value="F:2 iron, 2 sulfur cluster binding"/>
    <property type="evidence" value="ECO:0007669"/>
    <property type="project" value="UniProtKB-KW"/>
</dbReference>
<dbReference type="Gene3D" id="2.40.30.10">
    <property type="entry name" value="Translation factors"/>
    <property type="match status" value="1"/>
</dbReference>
<comment type="caution">
    <text evidence="11">Lacks conserved residue(s) required for the propagation of feature annotation.</text>
</comment>
<dbReference type="GO" id="GO:0050660">
    <property type="term" value="F:flavin adenine dinucleotide binding"/>
    <property type="evidence" value="ECO:0007669"/>
    <property type="project" value="InterPro"/>
</dbReference>
<evidence type="ECO:0000256" key="5">
    <source>
        <dbReference type="ARBA" id="ARBA00022723"/>
    </source>
</evidence>
<feature type="domain" description="FAD-binding FR-type" evidence="14">
    <location>
        <begin position="3"/>
        <end position="103"/>
    </location>
</feature>
<name>A0A9D1SLM4_9FIRM</name>
<sequence length="255" mass="27428">MPKLIVDAKVIGQKVLTTDIRQIDLWAPQLAKIAVPGQFVNVEVSRQVAPLLRRPLGIADLNREQGTITLIYRIIGDATKILAEACSGDLINIIGPLGKGFDLKAKKPLIVGGGLGLAPLVYLAKSFCPSPVDILIGGRTEKEVFWRLLFEDLCQGVSVTTDDGSYGTKGNVLALLPQMIEANNYDCIYVCGPEPMMKAVAKFADQAAIPCQISLEKYMACGLGGCLSCSCGGIGKRLKVCTDGPVFWSKEVTEW</sequence>
<comment type="caution">
    <text evidence="15">The sequence shown here is derived from an EMBL/GenBank/DDBJ whole genome shotgun (WGS) entry which is preliminary data.</text>
</comment>
<dbReference type="InterPro" id="IPR037117">
    <property type="entry name" value="Dihydroorotate_DH_ele_sf"/>
</dbReference>
<dbReference type="Gene3D" id="3.40.50.80">
    <property type="entry name" value="Nucleotide-binding domain of ferredoxin-NADP reductase (FNR) module"/>
    <property type="match status" value="1"/>
</dbReference>
<evidence type="ECO:0000313" key="16">
    <source>
        <dbReference type="Proteomes" id="UP000824099"/>
    </source>
</evidence>
<keyword evidence="10 11" id="KW-0411">Iron-sulfur</keyword>
<dbReference type="GO" id="GO:0009055">
    <property type="term" value="F:electron transfer activity"/>
    <property type="evidence" value="ECO:0007669"/>
    <property type="project" value="UniProtKB-UniRule"/>
</dbReference>
<evidence type="ECO:0000256" key="1">
    <source>
        <dbReference type="ARBA" id="ARBA00006422"/>
    </source>
</evidence>
<evidence type="ECO:0000256" key="11">
    <source>
        <dbReference type="HAMAP-Rule" id="MF_01211"/>
    </source>
</evidence>
<dbReference type="PANTHER" id="PTHR43513:SF3">
    <property type="entry name" value="DIHYDROOROTATE DEHYDROGENASE B (NAD(+)), ELECTRON TRANSFER SUBUNIT-RELATED"/>
    <property type="match status" value="1"/>
</dbReference>
<accession>A0A9D1SLM4</accession>
<dbReference type="PANTHER" id="PTHR43513">
    <property type="entry name" value="DIHYDROOROTATE DEHYDROGENASE B (NAD(+)), ELECTRON TRANSFER SUBUNIT"/>
    <property type="match status" value="1"/>
</dbReference>
<keyword evidence="3 11" id="KW-0285">Flavoprotein</keyword>
<evidence type="ECO:0000256" key="13">
    <source>
        <dbReference type="PIRSR" id="PIRSR006816-2"/>
    </source>
</evidence>
<comment type="cofactor">
    <cofactor evidence="13">
        <name>[2Fe-2S] cluster</name>
        <dbReference type="ChEBI" id="CHEBI:190135"/>
    </cofactor>
    <text evidence="13">Binds 1 [2Fe-2S] cluster per subunit.</text>
</comment>
<evidence type="ECO:0000259" key="14">
    <source>
        <dbReference type="PROSITE" id="PS51384"/>
    </source>
</evidence>
<evidence type="ECO:0000256" key="4">
    <source>
        <dbReference type="ARBA" id="ARBA00022714"/>
    </source>
</evidence>
<evidence type="ECO:0000256" key="2">
    <source>
        <dbReference type="ARBA" id="ARBA00022448"/>
    </source>
</evidence>
<comment type="subunit">
    <text evidence="11">Heterotetramer of 2 PyrK and 2 PyrD type B subunits.</text>
</comment>
<dbReference type="InterPro" id="IPR039261">
    <property type="entry name" value="FNR_nucleotide-bd"/>
</dbReference>
<dbReference type="Gene3D" id="2.10.240.10">
    <property type="entry name" value="Dihydroorotate dehydrogenase, electron transfer subunit"/>
    <property type="match status" value="1"/>
</dbReference>
<evidence type="ECO:0000256" key="9">
    <source>
        <dbReference type="ARBA" id="ARBA00023004"/>
    </source>
</evidence>
<dbReference type="GO" id="GO:0016491">
    <property type="term" value="F:oxidoreductase activity"/>
    <property type="evidence" value="ECO:0007669"/>
    <property type="project" value="InterPro"/>
</dbReference>
<evidence type="ECO:0000256" key="6">
    <source>
        <dbReference type="ARBA" id="ARBA00022827"/>
    </source>
</evidence>
<comment type="similarity">
    <text evidence="1 11">Belongs to the PyrK family.</text>
</comment>
<evidence type="ECO:0000256" key="12">
    <source>
        <dbReference type="PIRSR" id="PIRSR006816-1"/>
    </source>
</evidence>
<dbReference type="InterPro" id="IPR012165">
    <property type="entry name" value="Cyt_c3_hydrogenase_gsu"/>
</dbReference>
<dbReference type="InterPro" id="IPR019480">
    <property type="entry name" value="Dihydroorotate_DH_Fe-S-bd"/>
</dbReference>
<dbReference type="Pfam" id="PF00175">
    <property type="entry name" value="NAD_binding_1"/>
    <property type="match status" value="1"/>
</dbReference>
<dbReference type="HAMAP" id="MF_01211">
    <property type="entry name" value="DHODB_Fe_S_bind"/>
    <property type="match status" value="1"/>
</dbReference>
<comment type="pathway">
    <text evidence="11">Pyrimidine metabolism; UMP biosynthesis via de novo pathway; orotate from (S)-dihydroorotate (NAD(+) route): step 1/1.</text>
</comment>
<dbReference type="SUPFAM" id="SSF52343">
    <property type="entry name" value="Ferredoxin reductase-like, C-terminal NADP-linked domain"/>
    <property type="match status" value="1"/>
</dbReference>
<dbReference type="InterPro" id="IPR017927">
    <property type="entry name" value="FAD-bd_FR_type"/>
</dbReference>
<dbReference type="InterPro" id="IPR023455">
    <property type="entry name" value="Dihydroorotate_DHASE_ETsu"/>
</dbReference>
<dbReference type="PIRSF" id="PIRSF006816">
    <property type="entry name" value="Cyc3_hyd_g"/>
    <property type="match status" value="1"/>
</dbReference>
<keyword evidence="7 11" id="KW-0665">Pyrimidine biosynthesis</keyword>
<dbReference type="AlphaFoldDB" id="A0A9D1SLM4"/>
<keyword evidence="4 11" id="KW-0001">2Fe-2S</keyword>
<evidence type="ECO:0000256" key="8">
    <source>
        <dbReference type="ARBA" id="ARBA00022982"/>
    </source>
</evidence>
<organism evidence="15 16">
    <name type="scientific">Candidatus Avacidaminococcus intestinavium</name>
    <dbReference type="NCBI Taxonomy" id="2840684"/>
    <lineage>
        <taxon>Bacteria</taxon>
        <taxon>Bacillati</taxon>
        <taxon>Bacillota</taxon>
        <taxon>Negativicutes</taxon>
        <taxon>Acidaminococcales</taxon>
        <taxon>Acidaminococcaceae</taxon>
        <taxon>Acidaminococcaceae incertae sedis</taxon>
        <taxon>Candidatus Avacidaminococcus</taxon>
    </lineage>
</organism>
<evidence type="ECO:0000256" key="7">
    <source>
        <dbReference type="ARBA" id="ARBA00022975"/>
    </source>
</evidence>
<reference evidence="15" key="2">
    <citation type="journal article" date="2021" name="PeerJ">
        <title>Extensive microbial diversity within the chicken gut microbiome revealed by metagenomics and culture.</title>
        <authorList>
            <person name="Gilroy R."/>
            <person name="Ravi A."/>
            <person name="Getino M."/>
            <person name="Pursley I."/>
            <person name="Horton D.L."/>
            <person name="Alikhan N.F."/>
            <person name="Baker D."/>
            <person name="Gharbi K."/>
            <person name="Hall N."/>
            <person name="Watson M."/>
            <person name="Adriaenssens E.M."/>
            <person name="Foster-Nyarko E."/>
            <person name="Jarju S."/>
            <person name="Secka A."/>
            <person name="Antonio M."/>
            <person name="Oren A."/>
            <person name="Chaudhuri R.R."/>
            <person name="La Ragione R."/>
            <person name="Hildebrand F."/>
            <person name="Pallen M.J."/>
        </authorList>
    </citation>
    <scope>NUCLEOTIDE SEQUENCE</scope>
    <source>
        <strain evidence="15">CHK160-1198</strain>
    </source>
</reference>
<comment type="cofactor">
    <cofactor evidence="11 12">
        <name>FAD</name>
        <dbReference type="ChEBI" id="CHEBI:57692"/>
    </cofactor>
    <text evidence="11 12">Binds 1 FAD per subunit.</text>
</comment>
<dbReference type="PROSITE" id="PS51384">
    <property type="entry name" value="FAD_FR"/>
    <property type="match status" value="1"/>
</dbReference>
<reference evidence="15" key="1">
    <citation type="submission" date="2020-10" db="EMBL/GenBank/DDBJ databases">
        <authorList>
            <person name="Gilroy R."/>
        </authorList>
    </citation>
    <scope>NUCLEOTIDE SEQUENCE</scope>
    <source>
        <strain evidence="15">CHK160-1198</strain>
    </source>
</reference>
<feature type="binding site" evidence="11 12">
    <location>
        <begin position="71"/>
        <end position="73"/>
    </location>
    <ligand>
        <name>FAD</name>
        <dbReference type="ChEBI" id="CHEBI:57692"/>
    </ligand>
</feature>
<evidence type="ECO:0000256" key="10">
    <source>
        <dbReference type="ARBA" id="ARBA00023014"/>
    </source>
</evidence>
<gene>
    <name evidence="11" type="primary">pyrK</name>
    <name evidence="15" type="ORF">IAB06_03870</name>
</gene>
<dbReference type="InterPro" id="IPR017938">
    <property type="entry name" value="Riboflavin_synthase-like_b-brl"/>
</dbReference>
<dbReference type="Pfam" id="PF10418">
    <property type="entry name" value="DHODB_Fe-S_bind"/>
    <property type="match status" value="1"/>
</dbReference>
<feature type="binding site" evidence="11 13">
    <location>
        <position position="221"/>
    </location>
    <ligand>
        <name>[2Fe-2S] cluster</name>
        <dbReference type="ChEBI" id="CHEBI:190135"/>
    </ligand>
</feature>
<dbReference type="Proteomes" id="UP000824099">
    <property type="component" value="Unassembled WGS sequence"/>
</dbReference>
<dbReference type="InterPro" id="IPR001433">
    <property type="entry name" value="OxRdtase_FAD/NAD-bd"/>
</dbReference>
<keyword evidence="8 11" id="KW-0249">Electron transport</keyword>
<keyword evidence="9 11" id="KW-0408">Iron</keyword>
<evidence type="ECO:0000313" key="15">
    <source>
        <dbReference type="EMBL" id="HIU64163.1"/>
    </source>
</evidence>
<keyword evidence="2 11" id="KW-0813">Transport</keyword>
<comment type="function">
    <text evidence="11">Responsible for channeling the electrons from the oxidation of dihydroorotate from the FMN redox center in the PyrD type B subunit to the ultimate electron acceptor NAD(+).</text>
</comment>
<dbReference type="CDD" id="cd06218">
    <property type="entry name" value="DHOD_e_trans"/>
    <property type="match status" value="1"/>
</dbReference>